<feature type="transmembrane region" description="Helical" evidence="17">
    <location>
        <begin position="7"/>
        <end position="25"/>
    </location>
</feature>
<feature type="transmembrane region" description="Helical" evidence="17">
    <location>
        <begin position="106"/>
        <end position="125"/>
    </location>
</feature>
<dbReference type="GO" id="GO:0046677">
    <property type="term" value="P:response to antibiotic"/>
    <property type="evidence" value="ECO:0007669"/>
    <property type="project" value="UniProtKB-KW"/>
</dbReference>
<feature type="transmembrane region" description="Helical" evidence="17">
    <location>
        <begin position="180"/>
        <end position="199"/>
    </location>
</feature>
<dbReference type="STRING" id="1862672.BO225_05180"/>
<keyword evidence="9" id="KW-0573">Peptidoglycan synthesis</keyword>
<dbReference type="GO" id="GO:0009252">
    <property type="term" value="P:peptidoglycan biosynthetic process"/>
    <property type="evidence" value="ECO:0007669"/>
    <property type="project" value="UniProtKB-KW"/>
</dbReference>
<keyword evidence="19" id="KW-1185">Reference proteome</keyword>
<comment type="caution">
    <text evidence="18">The sequence shown here is derived from an EMBL/GenBank/DDBJ whole genome shotgun (WGS) entry which is preliminary data.</text>
</comment>
<keyword evidence="7" id="KW-0378">Hydrolase</keyword>
<name>A0A1U7NN62_9FIRM</name>
<evidence type="ECO:0000256" key="14">
    <source>
        <dbReference type="ARBA" id="ARBA00032707"/>
    </source>
</evidence>
<dbReference type="RefSeq" id="WP_076341221.1">
    <property type="nucleotide sequence ID" value="NZ_JBGNFS010000001.1"/>
</dbReference>
<evidence type="ECO:0000256" key="5">
    <source>
        <dbReference type="ARBA" id="ARBA00022475"/>
    </source>
</evidence>
<dbReference type="InterPro" id="IPR003824">
    <property type="entry name" value="UppP"/>
</dbReference>
<dbReference type="Pfam" id="PF02673">
    <property type="entry name" value="BacA"/>
    <property type="match status" value="1"/>
</dbReference>
<reference evidence="18 19" key="1">
    <citation type="submission" date="2016-11" db="EMBL/GenBank/DDBJ databases">
        <title>Description of two novel members of the family Erysipelotrichaceae: Ileibacterium lipovorans gen. nov., sp. nov. and Dubosiella newyorkensis, gen. nov., sp. nov.</title>
        <authorList>
            <person name="Cox L.M."/>
            <person name="Sohn J."/>
            <person name="Tyrrell K.L."/>
            <person name="Citron D.M."/>
            <person name="Lawson P.A."/>
            <person name="Patel N.B."/>
            <person name="Iizumi T."/>
            <person name="Perez-Perez G.I."/>
            <person name="Goldstein E.J."/>
            <person name="Blaser M.J."/>
        </authorList>
    </citation>
    <scope>NUCLEOTIDE SEQUENCE [LARGE SCALE GENOMIC DNA]</scope>
    <source>
        <strain evidence="18 19">NYU-BL-A4</strain>
    </source>
</reference>
<evidence type="ECO:0000313" key="18">
    <source>
        <dbReference type="EMBL" id="OLU46739.1"/>
    </source>
</evidence>
<evidence type="ECO:0000256" key="7">
    <source>
        <dbReference type="ARBA" id="ARBA00022801"/>
    </source>
</evidence>
<evidence type="ECO:0000256" key="10">
    <source>
        <dbReference type="ARBA" id="ARBA00022989"/>
    </source>
</evidence>
<dbReference type="GeneID" id="78275341"/>
<organism evidence="18 19">
    <name type="scientific">Dubosiella newyorkensis</name>
    <dbReference type="NCBI Taxonomy" id="1862672"/>
    <lineage>
        <taxon>Bacteria</taxon>
        <taxon>Bacillati</taxon>
        <taxon>Bacillota</taxon>
        <taxon>Erysipelotrichia</taxon>
        <taxon>Erysipelotrichales</taxon>
        <taxon>Erysipelotrichaceae</taxon>
        <taxon>Dubosiella</taxon>
    </lineage>
</organism>
<dbReference type="PANTHER" id="PTHR30622:SF3">
    <property type="entry name" value="UNDECAPRENYL-DIPHOSPHATASE"/>
    <property type="match status" value="1"/>
</dbReference>
<dbReference type="GO" id="GO:0071555">
    <property type="term" value="P:cell wall organization"/>
    <property type="evidence" value="ECO:0007669"/>
    <property type="project" value="UniProtKB-KW"/>
</dbReference>
<protein>
    <recommendedName>
        <fullName evidence="4">Undecaprenyl-diphosphatase</fullName>
        <ecNumber evidence="3">3.6.1.27</ecNumber>
    </recommendedName>
    <alternativeName>
        <fullName evidence="15">Bacitracin resistance protein</fullName>
    </alternativeName>
    <alternativeName>
        <fullName evidence="14">Undecaprenyl pyrophosphate phosphatase</fullName>
    </alternativeName>
</protein>
<proteinExistence type="inferred from homology"/>
<evidence type="ECO:0000256" key="13">
    <source>
        <dbReference type="ARBA" id="ARBA00023316"/>
    </source>
</evidence>
<evidence type="ECO:0000256" key="8">
    <source>
        <dbReference type="ARBA" id="ARBA00022960"/>
    </source>
</evidence>
<dbReference type="AlphaFoldDB" id="A0A1U7NN62"/>
<sequence>MSFLLDVLKSIVFGCVQGISAWLPFSSRAHLILLQSLWPIMPEWYYRMFLVFVSTGSAFAILVLFYRQLFLKRSFFRVWKSIVLASLPIVGFGMLLSYWIESVMSAKFVVAILLIAYGIILIGYAKHPVRAKYHSFYELGANEAVQFGLVQSLALFPGTSWLASGLLGGRFLKLERKASLLFSYLVSACSIVALNLFQFSMFFKDGYPLSFFQGFCGLLSAVCSFIVGIFIVRWWMRVFGEQSLRWVGFYRIALGLFMIVFFYIF</sequence>
<comment type="subcellular location">
    <subcellularLocation>
        <location evidence="1">Cell membrane</location>
        <topology evidence="1">Multi-pass membrane protein</topology>
    </subcellularLocation>
</comment>
<evidence type="ECO:0000256" key="12">
    <source>
        <dbReference type="ARBA" id="ARBA00023251"/>
    </source>
</evidence>
<feature type="transmembrane region" description="Helical" evidence="17">
    <location>
        <begin position="244"/>
        <end position="264"/>
    </location>
</feature>
<dbReference type="EMBL" id="MPKA01000060">
    <property type="protein sequence ID" value="OLU46739.1"/>
    <property type="molecule type" value="Genomic_DNA"/>
</dbReference>
<evidence type="ECO:0000256" key="2">
    <source>
        <dbReference type="ARBA" id="ARBA00010621"/>
    </source>
</evidence>
<comment type="similarity">
    <text evidence="2">Belongs to the UppP family.</text>
</comment>
<dbReference type="PANTHER" id="PTHR30622">
    <property type="entry name" value="UNDECAPRENYL-DIPHOSPHATASE"/>
    <property type="match status" value="1"/>
</dbReference>
<dbReference type="GO" id="GO:0008360">
    <property type="term" value="P:regulation of cell shape"/>
    <property type="evidence" value="ECO:0007669"/>
    <property type="project" value="UniProtKB-KW"/>
</dbReference>
<feature type="transmembrane region" description="Helical" evidence="17">
    <location>
        <begin position="78"/>
        <end position="100"/>
    </location>
</feature>
<keyword evidence="10 17" id="KW-1133">Transmembrane helix</keyword>
<keyword evidence="8" id="KW-0133">Cell shape</keyword>
<dbReference type="OrthoDB" id="9808289at2"/>
<dbReference type="GO" id="GO:0050380">
    <property type="term" value="F:undecaprenyl-diphosphatase activity"/>
    <property type="evidence" value="ECO:0007669"/>
    <property type="project" value="UniProtKB-EC"/>
</dbReference>
<evidence type="ECO:0000256" key="15">
    <source>
        <dbReference type="ARBA" id="ARBA00032932"/>
    </source>
</evidence>
<evidence type="ECO:0000256" key="16">
    <source>
        <dbReference type="ARBA" id="ARBA00047594"/>
    </source>
</evidence>
<comment type="catalytic activity">
    <reaction evidence="16">
        <text>di-trans,octa-cis-undecaprenyl diphosphate + H2O = di-trans,octa-cis-undecaprenyl phosphate + phosphate + H(+)</text>
        <dbReference type="Rhea" id="RHEA:28094"/>
        <dbReference type="ChEBI" id="CHEBI:15377"/>
        <dbReference type="ChEBI" id="CHEBI:15378"/>
        <dbReference type="ChEBI" id="CHEBI:43474"/>
        <dbReference type="ChEBI" id="CHEBI:58405"/>
        <dbReference type="ChEBI" id="CHEBI:60392"/>
        <dbReference type="EC" id="3.6.1.27"/>
    </reaction>
</comment>
<accession>A0A1U7NN62</accession>
<evidence type="ECO:0000256" key="11">
    <source>
        <dbReference type="ARBA" id="ARBA00023136"/>
    </source>
</evidence>
<dbReference type="Proteomes" id="UP000186705">
    <property type="component" value="Unassembled WGS sequence"/>
</dbReference>
<evidence type="ECO:0000256" key="9">
    <source>
        <dbReference type="ARBA" id="ARBA00022984"/>
    </source>
</evidence>
<keyword evidence="12" id="KW-0046">Antibiotic resistance</keyword>
<dbReference type="GO" id="GO:0005886">
    <property type="term" value="C:plasma membrane"/>
    <property type="evidence" value="ECO:0007669"/>
    <property type="project" value="UniProtKB-SubCell"/>
</dbReference>
<evidence type="ECO:0000256" key="4">
    <source>
        <dbReference type="ARBA" id="ARBA00021581"/>
    </source>
</evidence>
<feature type="transmembrane region" description="Helical" evidence="17">
    <location>
        <begin position="211"/>
        <end position="232"/>
    </location>
</feature>
<keyword evidence="5" id="KW-1003">Cell membrane</keyword>
<evidence type="ECO:0000256" key="6">
    <source>
        <dbReference type="ARBA" id="ARBA00022692"/>
    </source>
</evidence>
<evidence type="ECO:0000256" key="3">
    <source>
        <dbReference type="ARBA" id="ARBA00012374"/>
    </source>
</evidence>
<evidence type="ECO:0000256" key="17">
    <source>
        <dbReference type="SAM" id="Phobius"/>
    </source>
</evidence>
<evidence type="ECO:0000256" key="1">
    <source>
        <dbReference type="ARBA" id="ARBA00004651"/>
    </source>
</evidence>
<keyword evidence="11 17" id="KW-0472">Membrane</keyword>
<feature type="transmembrane region" description="Helical" evidence="17">
    <location>
        <begin position="45"/>
        <end position="66"/>
    </location>
</feature>
<keyword evidence="6 17" id="KW-0812">Transmembrane</keyword>
<dbReference type="EC" id="3.6.1.27" evidence="3"/>
<gene>
    <name evidence="18" type="ORF">BO225_05180</name>
</gene>
<keyword evidence="13" id="KW-0961">Cell wall biogenesis/degradation</keyword>
<evidence type="ECO:0000313" key="19">
    <source>
        <dbReference type="Proteomes" id="UP000186705"/>
    </source>
</evidence>